<accession>A0A840VAE9</accession>
<protein>
    <submittedName>
        <fullName evidence="1">FkbH-like protein</fullName>
    </submittedName>
</protein>
<dbReference type="Gene3D" id="3.40.50.1000">
    <property type="entry name" value="HAD superfamily/HAD-like"/>
    <property type="match status" value="1"/>
</dbReference>
<evidence type="ECO:0000313" key="2">
    <source>
        <dbReference type="Proteomes" id="UP000553706"/>
    </source>
</evidence>
<dbReference type="RefSeq" id="WP_183265767.1">
    <property type="nucleotide sequence ID" value="NZ_JACHFJ010000003.1"/>
</dbReference>
<sequence>MPSLIDPLVLRVPAELEITALTPRRALIIGSCLSEALALRMKSLPEPCESDLFLQGTPLPEQPPQPVEAYDFQLVQLGLRFALPDSAFARLGQMDVEGHERLFDLALANMRRAFAEVMRWNQKFGILTFVIPYLVPMANAVGRLLPRYDLRNPVYFVEKLNEAMAREMAAYKNAYWFDLNEIHSFYGRRFVQEDVYSALNHGSFISDFDYEFDQNRLEPSLKATEIYEEKGGDLFGAAWRELVAMLRSVRQQDAVKLVAVDLDDTLWRGIAGETDNDAMPTTEGWPKGLWEALLFLKRRGILLAIISKAEESVTRAAWERIVGRNLKLEDFAAWRINWNPKPQSLAEIMAEVNVLPGNVLYVDDSPVERAAIKAAFPEVRVLGGTPLTWRRLLLWAAETQRAEVTAESAQRTEMVQAQIQREQQRQAMTRDEFLASLKLHMKLFTISDVSHPRFSRALELINKTNQFNTTGKRWTLEEAASAFAAGSVFHVFELADIYTDYGLVGVLITTGNRIGQFVMSCRVLGLGAEVAAVAEVVGWLRRQAEQDVFADMEETPRNLPCRHVYAGLGFSAAPGGWVLANANIPAVPAHIQFVQDEA</sequence>
<dbReference type="InterPro" id="IPR036412">
    <property type="entry name" value="HAD-like_sf"/>
</dbReference>
<dbReference type="Gene3D" id="3.40.50.1110">
    <property type="entry name" value="SGNH hydrolase"/>
    <property type="match status" value="1"/>
</dbReference>
<keyword evidence="2" id="KW-1185">Reference proteome</keyword>
<dbReference type="NCBIfam" id="TIGR01686">
    <property type="entry name" value="FkbH"/>
    <property type="match status" value="1"/>
</dbReference>
<evidence type="ECO:0000313" key="1">
    <source>
        <dbReference type="EMBL" id="MBB5372743.1"/>
    </source>
</evidence>
<gene>
    <name evidence="1" type="ORF">HNP71_000994</name>
</gene>
<dbReference type="AlphaFoldDB" id="A0A840VAE9"/>
<dbReference type="SUPFAM" id="SSF56784">
    <property type="entry name" value="HAD-like"/>
    <property type="match status" value="1"/>
</dbReference>
<comment type="caution">
    <text evidence="1">The sequence shown here is derived from an EMBL/GenBank/DDBJ whole genome shotgun (WGS) entry which is preliminary data.</text>
</comment>
<dbReference type="Proteomes" id="UP000553706">
    <property type="component" value="Unassembled WGS sequence"/>
</dbReference>
<name>A0A840VAE9_9PROT</name>
<reference evidence="1 2" key="1">
    <citation type="submission" date="2020-08" db="EMBL/GenBank/DDBJ databases">
        <title>Genomic Encyclopedia of Type Strains, Phase IV (KMG-IV): sequencing the most valuable type-strain genomes for metagenomic binning, comparative biology and taxonomic classification.</title>
        <authorList>
            <person name="Goeker M."/>
        </authorList>
    </citation>
    <scope>NUCLEOTIDE SEQUENCE [LARGE SCALE GENOMIC DNA]</scope>
    <source>
        <strain evidence="1 2">DSM 27026</strain>
    </source>
</reference>
<dbReference type="InterPro" id="IPR023214">
    <property type="entry name" value="HAD_sf"/>
</dbReference>
<dbReference type="GO" id="GO:0016788">
    <property type="term" value="F:hydrolase activity, acting on ester bonds"/>
    <property type="evidence" value="ECO:0007669"/>
    <property type="project" value="UniProtKB-ARBA"/>
</dbReference>
<dbReference type="InterPro" id="IPR010037">
    <property type="entry name" value="FkbH_domain"/>
</dbReference>
<organism evidence="1 2">
    <name type="scientific">Acidocella aromatica</name>
    <dbReference type="NCBI Taxonomy" id="1303579"/>
    <lineage>
        <taxon>Bacteria</taxon>
        <taxon>Pseudomonadati</taxon>
        <taxon>Pseudomonadota</taxon>
        <taxon>Alphaproteobacteria</taxon>
        <taxon>Acetobacterales</taxon>
        <taxon>Acidocellaceae</taxon>
        <taxon>Acidocella</taxon>
    </lineage>
</organism>
<dbReference type="EMBL" id="JACHFJ010000003">
    <property type="protein sequence ID" value="MBB5372743.1"/>
    <property type="molecule type" value="Genomic_DNA"/>
</dbReference>
<proteinExistence type="predicted"/>
<dbReference type="InterPro" id="IPR010033">
    <property type="entry name" value="HAD_SF_ppase_IIIC"/>
</dbReference>
<dbReference type="NCBIfam" id="TIGR01681">
    <property type="entry name" value="HAD-SF-IIIC"/>
    <property type="match status" value="1"/>
</dbReference>
<dbReference type="InterPro" id="IPR036514">
    <property type="entry name" value="SGNH_hydro_sf"/>
</dbReference>